<gene>
    <name evidence="1" type="primary">sfsA</name>
    <name evidence="4" type="ORF">C9I88_11230</name>
    <name evidence="5" type="ORF">C9J52_13225</name>
</gene>
<dbReference type="PANTHER" id="PTHR30545:SF2">
    <property type="entry name" value="SUGAR FERMENTATION STIMULATION PROTEIN A"/>
    <property type="match status" value="1"/>
</dbReference>
<evidence type="ECO:0000313" key="5">
    <source>
        <dbReference type="EMBL" id="PSW94619.1"/>
    </source>
</evidence>
<dbReference type="Proteomes" id="UP000241954">
    <property type="component" value="Unassembled WGS sequence"/>
</dbReference>
<dbReference type="AlphaFoldDB" id="A0A0D8P6S8"/>
<sequence>MKFAPPLHAATLIKRYKRFLADIELSDGELRTIHCANTGAMTGCAEPGTTVWYSTSDNKKRKYPNSWELAHTAANNWICVNTIQANHLVKEAIEQQRITELNGYDNLRTEVKYGAENSRIDLLLESQTRQPCYIEVKSVTLLADNGQGYFPDAVTTRGQKHLRELTEMAQQGSRAVLFFAVLHTGINQVNVAQHIDPEYARLLHQAINAGVEIICYRATINADEIKLEDCIQFQHST</sequence>
<dbReference type="Proteomes" id="UP000241190">
    <property type="component" value="Unassembled WGS sequence"/>
</dbReference>
<evidence type="ECO:0000259" key="3">
    <source>
        <dbReference type="Pfam" id="PF17746"/>
    </source>
</evidence>
<evidence type="ECO:0000313" key="4">
    <source>
        <dbReference type="EMBL" id="PSV96801.1"/>
    </source>
</evidence>
<dbReference type="Pfam" id="PF03749">
    <property type="entry name" value="SfsA"/>
    <property type="match status" value="1"/>
</dbReference>
<dbReference type="EMBL" id="PYLW01000010">
    <property type="protein sequence ID" value="PSV96801.1"/>
    <property type="molecule type" value="Genomic_DNA"/>
</dbReference>
<dbReference type="Gene3D" id="2.40.50.580">
    <property type="match status" value="1"/>
</dbReference>
<comment type="caution">
    <text evidence="4">The sequence shown here is derived from an EMBL/GenBank/DDBJ whole genome shotgun (WGS) entry which is preliminary data.</text>
</comment>
<comment type="similarity">
    <text evidence="1">Belongs to the SfsA family.</text>
</comment>
<evidence type="ECO:0000313" key="7">
    <source>
        <dbReference type="Proteomes" id="UP000241954"/>
    </source>
</evidence>
<dbReference type="PANTHER" id="PTHR30545">
    <property type="entry name" value="SUGAR FERMENTATION STIMULATION PROTEIN A"/>
    <property type="match status" value="1"/>
</dbReference>
<keyword evidence="6" id="KW-1185">Reference proteome</keyword>
<proteinExistence type="inferred from homology"/>
<dbReference type="FunFam" id="3.40.1350.60:FF:000001">
    <property type="entry name" value="Sugar fermentation stimulation protein A"/>
    <property type="match status" value="1"/>
</dbReference>
<reference evidence="4 7" key="1">
    <citation type="submission" date="2018-01" db="EMBL/GenBank/DDBJ databases">
        <title>Whole genome sequencing of Histamine producing bacteria.</title>
        <authorList>
            <person name="Butler K."/>
        </authorList>
    </citation>
    <scope>NUCLEOTIDE SEQUENCE [LARGE SCALE GENOMIC DNA]</scope>
    <source>
        <strain evidence="5 6">ATCC 51761</strain>
        <strain evidence="4 7">NCIMB 13481</strain>
    </source>
</reference>
<dbReference type="OrthoDB" id="9802365at2"/>
<evidence type="ECO:0000259" key="2">
    <source>
        <dbReference type="Pfam" id="PF03749"/>
    </source>
</evidence>
<dbReference type="GO" id="GO:0003677">
    <property type="term" value="F:DNA binding"/>
    <property type="evidence" value="ECO:0007669"/>
    <property type="project" value="InterPro"/>
</dbReference>
<accession>A0A0D8P6S8</accession>
<feature type="domain" description="Sugar fermentation stimulation protein C-terminal" evidence="2">
    <location>
        <begin position="85"/>
        <end position="223"/>
    </location>
</feature>
<dbReference type="EMBL" id="PYOP01000021">
    <property type="protein sequence ID" value="PSW94619.1"/>
    <property type="molecule type" value="Genomic_DNA"/>
</dbReference>
<dbReference type="GeneID" id="93549603"/>
<dbReference type="NCBIfam" id="TIGR00230">
    <property type="entry name" value="sfsA"/>
    <property type="match status" value="1"/>
</dbReference>
<dbReference type="STRING" id="56192.UB38_14160"/>
<dbReference type="Pfam" id="PF17746">
    <property type="entry name" value="SfsA_N"/>
    <property type="match status" value="1"/>
</dbReference>
<dbReference type="InterPro" id="IPR005224">
    <property type="entry name" value="SfsA"/>
</dbReference>
<feature type="domain" description="SfsA N-terminal OB" evidence="3">
    <location>
        <begin position="13"/>
        <end position="80"/>
    </location>
</feature>
<dbReference type="Gene3D" id="3.40.1350.60">
    <property type="match status" value="1"/>
</dbReference>
<dbReference type="InterPro" id="IPR040452">
    <property type="entry name" value="SfsA_C"/>
</dbReference>
<evidence type="ECO:0000313" key="6">
    <source>
        <dbReference type="Proteomes" id="UP000241190"/>
    </source>
</evidence>
<dbReference type="CDD" id="cd22359">
    <property type="entry name" value="SfsA-like_bacterial"/>
    <property type="match status" value="1"/>
</dbReference>
<dbReference type="FunFam" id="2.40.50.580:FF:000001">
    <property type="entry name" value="Sugar fermentation stimulation protein A"/>
    <property type="match status" value="1"/>
</dbReference>
<evidence type="ECO:0000256" key="1">
    <source>
        <dbReference type="HAMAP-Rule" id="MF_00095"/>
    </source>
</evidence>
<name>A0A0D8P6S8_9GAMM</name>
<dbReference type="RefSeq" id="WP_045037372.1">
    <property type="nucleotide sequence ID" value="NZ_JZSR01000020.1"/>
</dbReference>
<protein>
    <recommendedName>
        <fullName evidence="1">Sugar fermentation stimulation protein homolog</fullName>
    </recommendedName>
</protein>
<dbReference type="InterPro" id="IPR041465">
    <property type="entry name" value="SfsA_N"/>
</dbReference>
<dbReference type="HAMAP" id="MF_00095">
    <property type="entry name" value="SfsA"/>
    <property type="match status" value="1"/>
</dbReference>
<organism evidence="4 7">
    <name type="scientific">Photobacterium iliopiscarium</name>
    <dbReference type="NCBI Taxonomy" id="56192"/>
    <lineage>
        <taxon>Bacteria</taxon>
        <taxon>Pseudomonadati</taxon>
        <taxon>Pseudomonadota</taxon>
        <taxon>Gammaproteobacteria</taxon>
        <taxon>Vibrionales</taxon>
        <taxon>Vibrionaceae</taxon>
        <taxon>Photobacterium</taxon>
    </lineage>
</organism>